<evidence type="ECO:0000313" key="3">
    <source>
        <dbReference type="EMBL" id="QHT77944.1"/>
    </source>
</evidence>
<feature type="coiled-coil region" evidence="1">
    <location>
        <begin position="143"/>
        <end position="181"/>
    </location>
</feature>
<dbReference type="EMBL" id="MN739923">
    <property type="protein sequence ID" value="QHT77944.1"/>
    <property type="molecule type" value="Genomic_DNA"/>
</dbReference>
<evidence type="ECO:0000256" key="1">
    <source>
        <dbReference type="SAM" id="Coils"/>
    </source>
</evidence>
<keyword evidence="1" id="KW-0175">Coiled coil</keyword>
<reference evidence="3" key="1">
    <citation type="journal article" date="2020" name="Nature">
        <title>Giant virus diversity and host interactions through global metagenomics.</title>
        <authorList>
            <person name="Schulz F."/>
            <person name="Roux S."/>
            <person name="Paez-Espino D."/>
            <person name="Jungbluth S."/>
            <person name="Walsh D.A."/>
            <person name="Denef V.J."/>
            <person name="McMahon K.D."/>
            <person name="Konstantinidis K.T."/>
            <person name="Eloe-Fadrosh E.A."/>
            <person name="Kyrpides N.C."/>
            <person name="Woyke T."/>
        </authorList>
    </citation>
    <scope>NUCLEOTIDE SEQUENCE</scope>
    <source>
        <strain evidence="3">GVMAG-M-3300023179-90</strain>
    </source>
</reference>
<dbReference type="InterPro" id="IPR013087">
    <property type="entry name" value="Znf_C2H2_type"/>
</dbReference>
<accession>A0A6C0HBW9</accession>
<dbReference type="AlphaFoldDB" id="A0A6C0HBW9"/>
<feature type="domain" description="C2H2-type" evidence="2">
    <location>
        <begin position="88"/>
        <end position="108"/>
    </location>
</feature>
<dbReference type="SMART" id="SM00355">
    <property type="entry name" value="ZnF_C2H2"/>
    <property type="match status" value="3"/>
</dbReference>
<proteinExistence type="predicted"/>
<organism evidence="3">
    <name type="scientific">viral metagenome</name>
    <dbReference type="NCBI Taxonomy" id="1070528"/>
    <lineage>
        <taxon>unclassified sequences</taxon>
        <taxon>metagenomes</taxon>
        <taxon>organismal metagenomes</taxon>
    </lineage>
</organism>
<evidence type="ECO:0000259" key="2">
    <source>
        <dbReference type="SMART" id="SM00355"/>
    </source>
</evidence>
<feature type="domain" description="C2H2-type" evidence="2">
    <location>
        <begin position="52"/>
        <end position="76"/>
    </location>
</feature>
<name>A0A6C0HBW9_9ZZZZ</name>
<dbReference type="Gene3D" id="3.30.160.60">
    <property type="entry name" value="Classic Zinc Finger"/>
    <property type="match status" value="1"/>
</dbReference>
<feature type="domain" description="C2H2-type" evidence="2">
    <location>
        <begin position="12"/>
        <end position="36"/>
    </location>
</feature>
<sequence>METKKSLKIPQYFCEKCDYITERKQSFTNHLLTLKHRSVTMETKKSCDNNIFHCESCNYSTASCKDYNKHITTKKHMFSSDNLTKTILECNICNKLFKNRTGLWKHKQKCIEKELTIQTNINENTDETDLMNTFAPQLFMEVLNQSKELQNVLIEQNKELQNKLLQQNEEHNKQILELSKNQQSIVTTNNNTTNNNNQFNLNFFLNETCKDAMNIVDFVNSLKLTIHDFETTGRLGFVEGISRIFIKELRNMEIEKLPIHCTDLKRETLYIKDNDKWEKENDEKRRLKWAINKVAQLNLNQIQDWQLAYPESVINNTEANEKFTELALVALGGRGEEQENKFRDKIIRNVLKEVVLDKK</sequence>
<protein>
    <recommendedName>
        <fullName evidence="2">C2H2-type domain-containing protein</fullName>
    </recommendedName>
</protein>